<keyword evidence="2" id="KW-1133">Transmembrane helix</keyword>
<dbReference type="InterPro" id="IPR029052">
    <property type="entry name" value="Metallo-depent_PP-like"/>
</dbReference>
<dbReference type="InterPro" id="IPR004843">
    <property type="entry name" value="Calcineurin-like_PHP"/>
</dbReference>
<dbReference type="OrthoDB" id="10267127at2759"/>
<dbReference type="GO" id="GO:0000298">
    <property type="term" value="F:endopolyphosphatase activity"/>
    <property type="evidence" value="ECO:0007669"/>
    <property type="project" value="TreeGrafter"/>
</dbReference>
<dbReference type="EMBL" id="KL198030">
    <property type="protein sequence ID" value="KDQ15901.1"/>
    <property type="molecule type" value="Genomic_DNA"/>
</dbReference>
<dbReference type="InParanoid" id="A0A067MWJ7"/>
<dbReference type="Proteomes" id="UP000027195">
    <property type="component" value="Unassembled WGS sequence"/>
</dbReference>
<dbReference type="InterPro" id="IPR050126">
    <property type="entry name" value="Ap4A_hydrolase"/>
</dbReference>
<dbReference type="GO" id="GO:0016791">
    <property type="term" value="F:phosphatase activity"/>
    <property type="evidence" value="ECO:0007669"/>
    <property type="project" value="TreeGrafter"/>
</dbReference>
<dbReference type="PANTHER" id="PTHR42850:SF4">
    <property type="entry name" value="ZINC-DEPENDENT ENDOPOLYPHOSPHATASE"/>
    <property type="match status" value="1"/>
</dbReference>
<protein>
    <recommendedName>
        <fullName evidence="3">Calcineurin-like phosphoesterase domain-containing protein</fullName>
    </recommendedName>
</protein>
<accession>A0A067MWJ7</accession>
<evidence type="ECO:0000313" key="4">
    <source>
        <dbReference type="EMBL" id="KDQ15901.1"/>
    </source>
</evidence>
<dbReference type="HOGENOM" id="CLU_023125_0_3_1"/>
<dbReference type="PANTHER" id="PTHR42850">
    <property type="entry name" value="METALLOPHOSPHOESTERASE"/>
    <property type="match status" value="1"/>
</dbReference>
<evidence type="ECO:0000259" key="3">
    <source>
        <dbReference type="Pfam" id="PF00149"/>
    </source>
</evidence>
<dbReference type="Pfam" id="PF00149">
    <property type="entry name" value="Metallophos"/>
    <property type="match status" value="1"/>
</dbReference>
<sequence>MESTLLLPKAHHAHSKRTATFPKLLVAPTLVSLAILSSLYVVPPLWQFVLETTDSFAKPSFPDFSQYQPMRTIAPEELGLNNPDRRVIFFGDVHGNNVALSKLLDKVEYDSTKDTLIHTGDFLTKGLDSLGTIQHLAALNASGVRGNHDQRVVEWRGWLDWVAGQPGGQEWLELTDDWSKKKMEADKKKKGKKHYLPDGWKWNDEHRKLAAKLNDVEYNYLRNLPLVIHIPSLHTFAVHAGILPIDPTRSTTNRRQPLARAPEPEHPSMSLVELRNQQERALFTDIPQNQDPWVTLNIRSLTDDGVVSRSNDENPWSDLWGEVMNRCDGFDVDDDLVGPGQTMRIEGRAELKGKPGPLPCHPITVVYGHAATRGLDLKRWSKGLDSGCAYERELTAMIVQGAVPKHKAQSSEAEAEESLDDEEDDMKKKKPSETVFGAHTKARIVSAPCH</sequence>
<dbReference type="Gene3D" id="3.60.21.10">
    <property type="match status" value="1"/>
</dbReference>
<evidence type="ECO:0000256" key="1">
    <source>
        <dbReference type="SAM" id="MobiDB-lite"/>
    </source>
</evidence>
<feature type="region of interest" description="Disordered" evidence="1">
    <location>
        <begin position="248"/>
        <end position="267"/>
    </location>
</feature>
<evidence type="ECO:0000313" key="5">
    <source>
        <dbReference type="Proteomes" id="UP000027195"/>
    </source>
</evidence>
<evidence type="ECO:0000256" key="2">
    <source>
        <dbReference type="SAM" id="Phobius"/>
    </source>
</evidence>
<dbReference type="AlphaFoldDB" id="A0A067MWJ7"/>
<feature type="region of interest" description="Disordered" evidence="1">
    <location>
        <begin position="403"/>
        <end position="450"/>
    </location>
</feature>
<feature type="domain" description="Calcineurin-like phosphoesterase" evidence="3">
    <location>
        <begin position="86"/>
        <end position="254"/>
    </location>
</feature>
<feature type="transmembrane region" description="Helical" evidence="2">
    <location>
        <begin position="24"/>
        <end position="46"/>
    </location>
</feature>
<dbReference type="STRING" id="930990.A0A067MWJ7"/>
<organism evidence="4 5">
    <name type="scientific">Botryobasidium botryosum (strain FD-172 SS1)</name>
    <dbReference type="NCBI Taxonomy" id="930990"/>
    <lineage>
        <taxon>Eukaryota</taxon>
        <taxon>Fungi</taxon>
        <taxon>Dikarya</taxon>
        <taxon>Basidiomycota</taxon>
        <taxon>Agaricomycotina</taxon>
        <taxon>Agaricomycetes</taxon>
        <taxon>Cantharellales</taxon>
        <taxon>Botryobasidiaceae</taxon>
        <taxon>Botryobasidium</taxon>
    </lineage>
</organism>
<keyword evidence="5" id="KW-1185">Reference proteome</keyword>
<dbReference type="SUPFAM" id="SSF56300">
    <property type="entry name" value="Metallo-dependent phosphatases"/>
    <property type="match status" value="1"/>
</dbReference>
<keyword evidence="2" id="KW-0812">Transmembrane</keyword>
<name>A0A067MWJ7_BOTB1</name>
<feature type="compositionally biased region" description="Acidic residues" evidence="1">
    <location>
        <begin position="413"/>
        <end position="424"/>
    </location>
</feature>
<gene>
    <name evidence="4" type="ORF">BOTBODRAFT_43820</name>
</gene>
<dbReference type="GO" id="GO:0006798">
    <property type="term" value="P:polyphosphate catabolic process"/>
    <property type="evidence" value="ECO:0007669"/>
    <property type="project" value="TreeGrafter"/>
</dbReference>
<keyword evidence="2" id="KW-0472">Membrane</keyword>
<dbReference type="GO" id="GO:0005737">
    <property type="term" value="C:cytoplasm"/>
    <property type="evidence" value="ECO:0007669"/>
    <property type="project" value="TreeGrafter"/>
</dbReference>
<proteinExistence type="predicted"/>
<reference evidence="5" key="1">
    <citation type="journal article" date="2014" name="Proc. Natl. Acad. Sci. U.S.A.">
        <title>Extensive sampling of basidiomycete genomes demonstrates inadequacy of the white-rot/brown-rot paradigm for wood decay fungi.</title>
        <authorList>
            <person name="Riley R."/>
            <person name="Salamov A.A."/>
            <person name="Brown D.W."/>
            <person name="Nagy L.G."/>
            <person name="Floudas D."/>
            <person name="Held B.W."/>
            <person name="Levasseur A."/>
            <person name="Lombard V."/>
            <person name="Morin E."/>
            <person name="Otillar R."/>
            <person name="Lindquist E.A."/>
            <person name="Sun H."/>
            <person name="LaButti K.M."/>
            <person name="Schmutz J."/>
            <person name="Jabbour D."/>
            <person name="Luo H."/>
            <person name="Baker S.E."/>
            <person name="Pisabarro A.G."/>
            <person name="Walton J.D."/>
            <person name="Blanchette R.A."/>
            <person name="Henrissat B."/>
            <person name="Martin F."/>
            <person name="Cullen D."/>
            <person name="Hibbett D.S."/>
            <person name="Grigoriev I.V."/>
        </authorList>
    </citation>
    <scope>NUCLEOTIDE SEQUENCE [LARGE SCALE GENOMIC DNA]</scope>
    <source>
        <strain evidence="5">FD-172 SS1</strain>
    </source>
</reference>